<accession>A0A2A4IAG0</accession>
<keyword evidence="2" id="KW-0808">Transferase</keyword>
<dbReference type="PANTHER" id="PTHR21310">
    <property type="entry name" value="AMINOGLYCOSIDE PHOSPHOTRANSFERASE-RELATED-RELATED"/>
    <property type="match status" value="1"/>
</dbReference>
<dbReference type="Gene3D" id="3.90.1200.10">
    <property type="match status" value="1"/>
</dbReference>
<protein>
    <submittedName>
        <fullName evidence="2">Phosphotransferase family protein</fullName>
    </submittedName>
</protein>
<evidence type="ECO:0000259" key="1">
    <source>
        <dbReference type="Pfam" id="PF01636"/>
    </source>
</evidence>
<evidence type="ECO:0000313" key="2">
    <source>
        <dbReference type="EMBL" id="PCG15499.1"/>
    </source>
</evidence>
<name>A0A2A4IAG0_9SPHN</name>
<keyword evidence="3" id="KW-1185">Reference proteome</keyword>
<reference evidence="2 3" key="1">
    <citation type="submission" date="2017-09" db="EMBL/GenBank/DDBJ databases">
        <title>Sphingomonas adhaesiva DSM 7418, whole genome shotgun sequence.</title>
        <authorList>
            <person name="Feng G."/>
            <person name="Zhu H."/>
        </authorList>
    </citation>
    <scope>NUCLEOTIDE SEQUENCE [LARGE SCALE GENOMIC DNA]</scope>
    <source>
        <strain evidence="2 3">DSM 7418</strain>
    </source>
</reference>
<dbReference type="InterPro" id="IPR002575">
    <property type="entry name" value="Aminoglycoside_PTrfase"/>
</dbReference>
<dbReference type="GO" id="GO:0016740">
    <property type="term" value="F:transferase activity"/>
    <property type="evidence" value="ECO:0007669"/>
    <property type="project" value="UniProtKB-KW"/>
</dbReference>
<sequence length="336" mass="35685">MTERLDEATVAARLAALAPRLVADATGVESLRRLTGGASMATFAFDVTVGAGAAVPLILRARAVAPDPDSPPLAREAQVIAAAIAGGVPAPEVVHVCSPDDGLGEGYVMRRLIGETLGKRIATDPAFAPARDVLARQCGAALARVHTTPPPPGLDTVNAAETLARYERIWRQSGAVRPAIEAAFRWLEAHLPRVPATPRLVHGDFRNGNLMVDADRGLVAVLDWELAHIGDPAEDIGWICCNSWRFAQAHARVGGFGDLDDLLAGYVAAGGDPIEPARIDFWQMIASLKWGVMTMQMHRSFADDPAAGPERGVIGRRLSEAEADIVALLQRASRPC</sequence>
<dbReference type="InterPro" id="IPR051678">
    <property type="entry name" value="AGP_Transferase"/>
</dbReference>
<dbReference type="EMBL" id="NWVC01000001">
    <property type="protein sequence ID" value="PCG15499.1"/>
    <property type="molecule type" value="Genomic_DNA"/>
</dbReference>
<proteinExistence type="predicted"/>
<dbReference type="SUPFAM" id="SSF56112">
    <property type="entry name" value="Protein kinase-like (PK-like)"/>
    <property type="match status" value="1"/>
</dbReference>
<dbReference type="CDD" id="cd05154">
    <property type="entry name" value="ACAD10_11_N-like"/>
    <property type="match status" value="1"/>
</dbReference>
<dbReference type="Proteomes" id="UP000218323">
    <property type="component" value="Unassembled WGS sequence"/>
</dbReference>
<dbReference type="PANTHER" id="PTHR21310:SF57">
    <property type="entry name" value="BLR2944 PROTEIN"/>
    <property type="match status" value="1"/>
</dbReference>
<dbReference type="InterPro" id="IPR041726">
    <property type="entry name" value="ACAD10_11_N"/>
</dbReference>
<feature type="domain" description="Aminoglycoside phosphotransferase" evidence="1">
    <location>
        <begin position="31"/>
        <end position="271"/>
    </location>
</feature>
<dbReference type="Pfam" id="PF01636">
    <property type="entry name" value="APH"/>
    <property type="match status" value="1"/>
</dbReference>
<dbReference type="RefSeq" id="WP_066706038.1">
    <property type="nucleotide sequence ID" value="NZ_JBHIWA010000004.1"/>
</dbReference>
<gene>
    <name evidence="2" type="ORF">COA07_00405</name>
</gene>
<organism evidence="2 3">
    <name type="scientific">Sphingomonas adhaesiva</name>
    <dbReference type="NCBI Taxonomy" id="28212"/>
    <lineage>
        <taxon>Bacteria</taxon>
        <taxon>Pseudomonadati</taxon>
        <taxon>Pseudomonadota</taxon>
        <taxon>Alphaproteobacteria</taxon>
        <taxon>Sphingomonadales</taxon>
        <taxon>Sphingomonadaceae</taxon>
        <taxon>Sphingomonas</taxon>
    </lineage>
</organism>
<dbReference type="Gene3D" id="3.30.200.20">
    <property type="entry name" value="Phosphorylase Kinase, domain 1"/>
    <property type="match status" value="1"/>
</dbReference>
<comment type="caution">
    <text evidence="2">The sequence shown here is derived from an EMBL/GenBank/DDBJ whole genome shotgun (WGS) entry which is preliminary data.</text>
</comment>
<dbReference type="InterPro" id="IPR011009">
    <property type="entry name" value="Kinase-like_dom_sf"/>
</dbReference>
<dbReference type="AlphaFoldDB" id="A0A2A4IAG0"/>
<evidence type="ECO:0000313" key="3">
    <source>
        <dbReference type="Proteomes" id="UP000218323"/>
    </source>
</evidence>